<dbReference type="CDD" id="cd03445">
    <property type="entry name" value="Thioesterase_II_repeat2"/>
    <property type="match status" value="1"/>
</dbReference>
<comment type="similarity">
    <text evidence="1">Belongs to the C/M/P thioester hydrolase family.</text>
</comment>
<dbReference type="CDD" id="cd03444">
    <property type="entry name" value="Thioesterase_II_repeat1"/>
    <property type="match status" value="1"/>
</dbReference>
<dbReference type="Pfam" id="PF13622">
    <property type="entry name" value="4HBT_3"/>
    <property type="match status" value="1"/>
</dbReference>
<dbReference type="InterPro" id="IPR029069">
    <property type="entry name" value="HotDog_dom_sf"/>
</dbReference>
<feature type="domain" description="Acyl-CoA thioesterase-like N-terminal HotDog" evidence="10">
    <location>
        <begin position="42"/>
        <end position="121"/>
    </location>
</feature>
<dbReference type="Pfam" id="PF02551">
    <property type="entry name" value="Acyl_CoA_thio"/>
    <property type="match status" value="1"/>
</dbReference>
<accession>A0A135I1I2</accession>
<dbReference type="InterPro" id="IPR042171">
    <property type="entry name" value="Acyl-CoA_hotdog"/>
</dbReference>
<comment type="caution">
    <text evidence="11">The sequence shown here is derived from an EMBL/GenBank/DDBJ whole genome shotgun (WGS) entry which is preliminary data.</text>
</comment>
<sequence length="301" mass="34458">MKAKRTRRGNRSMSEAMKELLSILDLETLEHNLFRGRSPQVGWQRVFGGQVIGQALVAAQRTVEKERHVHSLHAYFMRPGDPAVPIIYEVDRIRDGSSFTTRRVVAVQHGHAIFSLSCSFQVEEGGLSHQRPMPEDVPPPEKLMSDRQLKEQYIHMAPENVRKYWERDRPIEMKPVSLTHYFSREKLPPKQDVWIRTTGPVPDDRAIQAAVLAYISDMTLLDTSLYAHGRSIFDRDLQVASLDHAMWFHHPCKLDDWLLYTQDSPSAAGARGFNRGSIYTREGFLVASVAQEGLIRLRESD</sequence>
<keyword evidence="3" id="KW-0378">Hydrolase</keyword>
<dbReference type="InterPro" id="IPR003703">
    <property type="entry name" value="Acyl_CoA_thio"/>
</dbReference>
<evidence type="ECO:0000256" key="8">
    <source>
        <dbReference type="ARBA" id="ARBA00079653"/>
    </source>
</evidence>
<evidence type="ECO:0000256" key="5">
    <source>
        <dbReference type="ARBA" id="ARBA00038894"/>
    </source>
</evidence>
<dbReference type="PANTHER" id="PTHR11066:SF34">
    <property type="entry name" value="ACYL-COENZYME A THIOESTERASE 8"/>
    <property type="match status" value="1"/>
</dbReference>
<comment type="subunit">
    <text evidence="2">Homotetramer.</text>
</comment>
<dbReference type="GO" id="GO:0009062">
    <property type="term" value="P:fatty acid catabolic process"/>
    <property type="evidence" value="ECO:0007669"/>
    <property type="project" value="TreeGrafter"/>
</dbReference>
<protein>
    <recommendedName>
        <fullName evidence="7">Acyl-CoA thioesterase 2</fullName>
        <ecNumber evidence="5">3.1.2.20</ecNumber>
    </recommendedName>
    <alternativeName>
        <fullName evidence="8">Thioesterase II</fullName>
    </alternativeName>
</protein>
<comment type="catalytic activity">
    <reaction evidence="6">
        <text>a fatty acyl-CoA + H2O = a fatty acid + CoA + H(+)</text>
        <dbReference type="Rhea" id="RHEA:16781"/>
        <dbReference type="ChEBI" id="CHEBI:15377"/>
        <dbReference type="ChEBI" id="CHEBI:15378"/>
        <dbReference type="ChEBI" id="CHEBI:28868"/>
        <dbReference type="ChEBI" id="CHEBI:57287"/>
        <dbReference type="ChEBI" id="CHEBI:77636"/>
        <dbReference type="EC" id="3.1.2.20"/>
    </reaction>
    <physiologicalReaction direction="left-to-right" evidence="6">
        <dbReference type="Rhea" id="RHEA:16782"/>
    </physiologicalReaction>
</comment>
<organism evidence="11 12">
    <name type="scientific">Paramesorhizobium deserti</name>
    <dbReference type="NCBI Taxonomy" id="1494590"/>
    <lineage>
        <taxon>Bacteria</taxon>
        <taxon>Pseudomonadati</taxon>
        <taxon>Pseudomonadota</taxon>
        <taxon>Alphaproteobacteria</taxon>
        <taxon>Hyphomicrobiales</taxon>
        <taxon>Phyllobacteriaceae</taxon>
        <taxon>Paramesorhizobium</taxon>
    </lineage>
</organism>
<dbReference type="SUPFAM" id="SSF54637">
    <property type="entry name" value="Thioesterase/thiol ester dehydrase-isomerase"/>
    <property type="match status" value="2"/>
</dbReference>
<evidence type="ECO:0000313" key="11">
    <source>
        <dbReference type="EMBL" id="KXF79310.1"/>
    </source>
</evidence>
<dbReference type="GO" id="GO:0006637">
    <property type="term" value="P:acyl-CoA metabolic process"/>
    <property type="evidence" value="ECO:0007669"/>
    <property type="project" value="InterPro"/>
</dbReference>
<gene>
    <name evidence="11" type="ORF">ATN84_06240</name>
</gene>
<evidence type="ECO:0000256" key="2">
    <source>
        <dbReference type="ARBA" id="ARBA00011881"/>
    </source>
</evidence>
<dbReference type="PANTHER" id="PTHR11066">
    <property type="entry name" value="ACYL-COA THIOESTERASE"/>
    <property type="match status" value="1"/>
</dbReference>
<dbReference type="NCBIfam" id="TIGR00189">
    <property type="entry name" value="tesB"/>
    <property type="match status" value="1"/>
</dbReference>
<dbReference type="InterPro" id="IPR025652">
    <property type="entry name" value="TesB_C"/>
</dbReference>
<evidence type="ECO:0000256" key="1">
    <source>
        <dbReference type="ARBA" id="ARBA00006538"/>
    </source>
</evidence>
<proteinExistence type="inferred from homology"/>
<reference evidence="11 12" key="1">
    <citation type="submission" date="2015-11" db="EMBL/GenBank/DDBJ databases">
        <title>Draft genome sequence of Paramesorhizobium deserti A-3-E, a strain highly resistant to diverse beta-lactam antibiotics.</title>
        <authorList>
            <person name="Lv R."/>
            <person name="Yang X."/>
            <person name="Fang N."/>
            <person name="Guo J."/>
            <person name="Luo X."/>
            <person name="Peng F."/>
            <person name="Yang R."/>
            <person name="Cui Y."/>
            <person name="Fang C."/>
            <person name="Song Y."/>
        </authorList>
    </citation>
    <scope>NUCLEOTIDE SEQUENCE [LARGE SCALE GENOMIC DNA]</scope>
    <source>
        <strain evidence="11 12">A-3-E</strain>
    </source>
</reference>
<evidence type="ECO:0000259" key="10">
    <source>
        <dbReference type="Pfam" id="PF13622"/>
    </source>
</evidence>
<dbReference type="FunFam" id="2.40.160.210:FF:000001">
    <property type="entry name" value="Acyl-CoA thioesterase II"/>
    <property type="match status" value="1"/>
</dbReference>
<evidence type="ECO:0000256" key="6">
    <source>
        <dbReference type="ARBA" id="ARBA00050943"/>
    </source>
</evidence>
<evidence type="ECO:0000259" key="9">
    <source>
        <dbReference type="Pfam" id="PF02551"/>
    </source>
</evidence>
<dbReference type="AlphaFoldDB" id="A0A135I1I2"/>
<evidence type="ECO:0000256" key="3">
    <source>
        <dbReference type="ARBA" id="ARBA00022801"/>
    </source>
</evidence>
<dbReference type="EMBL" id="LNTU01000001">
    <property type="protein sequence ID" value="KXF79310.1"/>
    <property type="molecule type" value="Genomic_DNA"/>
</dbReference>
<dbReference type="GO" id="GO:0047617">
    <property type="term" value="F:fatty acyl-CoA hydrolase activity"/>
    <property type="evidence" value="ECO:0007669"/>
    <property type="project" value="UniProtKB-EC"/>
</dbReference>
<dbReference type="Proteomes" id="UP000070107">
    <property type="component" value="Unassembled WGS sequence"/>
</dbReference>
<evidence type="ECO:0000256" key="7">
    <source>
        <dbReference type="ARBA" id="ARBA00071120"/>
    </source>
</evidence>
<dbReference type="STRING" id="1494590.ATN84_06240"/>
<dbReference type="Gene3D" id="2.40.160.210">
    <property type="entry name" value="Acyl-CoA thioesterase, double hotdog domain"/>
    <property type="match status" value="1"/>
</dbReference>
<dbReference type="EC" id="3.1.2.20" evidence="5"/>
<evidence type="ECO:0000313" key="12">
    <source>
        <dbReference type="Proteomes" id="UP000070107"/>
    </source>
</evidence>
<evidence type="ECO:0000256" key="4">
    <source>
        <dbReference type="ARBA" id="ARBA00023098"/>
    </source>
</evidence>
<dbReference type="InterPro" id="IPR049449">
    <property type="entry name" value="TesB_ACOT8-like_N"/>
</dbReference>
<keyword evidence="12" id="KW-1185">Reference proteome</keyword>
<feature type="domain" description="Acyl-CoA thioesterase 2 C-terminal" evidence="9">
    <location>
        <begin position="166"/>
        <end position="294"/>
    </location>
</feature>
<keyword evidence="4" id="KW-0443">Lipid metabolism</keyword>
<name>A0A135I1I2_9HYPH</name>